<evidence type="ECO:0000313" key="3">
    <source>
        <dbReference type="Proteomes" id="UP001418222"/>
    </source>
</evidence>
<feature type="region of interest" description="Disordered" evidence="1">
    <location>
        <begin position="1"/>
        <end position="21"/>
    </location>
</feature>
<keyword evidence="3" id="KW-1185">Reference proteome</keyword>
<comment type="caution">
    <text evidence="2">The sequence shown here is derived from an EMBL/GenBank/DDBJ whole genome shotgun (WGS) entry which is preliminary data.</text>
</comment>
<proteinExistence type="predicted"/>
<dbReference type="Gene3D" id="3.10.120.10">
    <property type="entry name" value="Cytochrome b5-like heme/steroid binding domain"/>
    <property type="match status" value="1"/>
</dbReference>
<dbReference type="SUPFAM" id="SSF55856">
    <property type="entry name" value="Cytochrome b5-like heme/steroid binding domain"/>
    <property type="match status" value="1"/>
</dbReference>
<dbReference type="InterPro" id="IPR036400">
    <property type="entry name" value="Cyt_B5-like_heme/steroid_sf"/>
</dbReference>
<accession>A0AAP0GBN1</accession>
<name>A0AAP0GBN1_9ASPA</name>
<gene>
    <name evidence="2" type="ORF">KSP39_PZI005349</name>
</gene>
<organism evidence="2 3">
    <name type="scientific">Platanthera zijinensis</name>
    <dbReference type="NCBI Taxonomy" id="2320716"/>
    <lineage>
        <taxon>Eukaryota</taxon>
        <taxon>Viridiplantae</taxon>
        <taxon>Streptophyta</taxon>
        <taxon>Embryophyta</taxon>
        <taxon>Tracheophyta</taxon>
        <taxon>Spermatophyta</taxon>
        <taxon>Magnoliopsida</taxon>
        <taxon>Liliopsida</taxon>
        <taxon>Asparagales</taxon>
        <taxon>Orchidaceae</taxon>
        <taxon>Orchidoideae</taxon>
        <taxon>Orchideae</taxon>
        <taxon>Orchidinae</taxon>
        <taxon>Platanthera</taxon>
    </lineage>
</organism>
<reference evidence="2 3" key="1">
    <citation type="journal article" date="2022" name="Nat. Plants">
        <title>Genomes of leafy and leafless Platanthera orchids illuminate the evolution of mycoheterotrophy.</title>
        <authorList>
            <person name="Li M.H."/>
            <person name="Liu K.W."/>
            <person name="Li Z."/>
            <person name="Lu H.C."/>
            <person name="Ye Q.L."/>
            <person name="Zhang D."/>
            <person name="Wang J.Y."/>
            <person name="Li Y.F."/>
            <person name="Zhong Z.M."/>
            <person name="Liu X."/>
            <person name="Yu X."/>
            <person name="Liu D.K."/>
            <person name="Tu X.D."/>
            <person name="Liu B."/>
            <person name="Hao Y."/>
            <person name="Liao X.Y."/>
            <person name="Jiang Y.T."/>
            <person name="Sun W.H."/>
            <person name="Chen J."/>
            <person name="Chen Y.Q."/>
            <person name="Ai Y."/>
            <person name="Zhai J.W."/>
            <person name="Wu S.S."/>
            <person name="Zhou Z."/>
            <person name="Hsiao Y.Y."/>
            <person name="Wu W.L."/>
            <person name="Chen Y.Y."/>
            <person name="Lin Y.F."/>
            <person name="Hsu J.L."/>
            <person name="Li C.Y."/>
            <person name="Wang Z.W."/>
            <person name="Zhao X."/>
            <person name="Zhong W.Y."/>
            <person name="Ma X.K."/>
            <person name="Ma L."/>
            <person name="Huang J."/>
            <person name="Chen G.Z."/>
            <person name="Huang M.Z."/>
            <person name="Huang L."/>
            <person name="Peng D.H."/>
            <person name="Luo Y.B."/>
            <person name="Zou S.Q."/>
            <person name="Chen S.P."/>
            <person name="Lan S."/>
            <person name="Tsai W.C."/>
            <person name="Van de Peer Y."/>
            <person name="Liu Z.J."/>
        </authorList>
    </citation>
    <scope>NUCLEOTIDE SEQUENCE [LARGE SCALE GENOMIC DNA]</scope>
    <source>
        <strain evidence="2">Lor287</strain>
    </source>
</reference>
<dbReference type="AlphaFoldDB" id="A0AAP0GBN1"/>
<sequence>MKRAAKGKSAKIDAKKSRSSALDESAETSRIIGCCMQEPPRIQISSSLYTIPEAISELETMPKPVGISDVHLPTYPTVRVLASLNLPLFRQRLLGSRRKRDEGMGGGEDEAKVYTLLEVTKHSSREDCWLIINGKVFRRAPFHPHLINYNPNKHFLNQSPPRSSTP</sequence>
<dbReference type="Proteomes" id="UP001418222">
    <property type="component" value="Unassembled WGS sequence"/>
</dbReference>
<evidence type="ECO:0000256" key="1">
    <source>
        <dbReference type="SAM" id="MobiDB-lite"/>
    </source>
</evidence>
<evidence type="ECO:0000313" key="2">
    <source>
        <dbReference type="EMBL" id="KAK8949640.1"/>
    </source>
</evidence>
<dbReference type="EMBL" id="JBBWWQ010000004">
    <property type="protein sequence ID" value="KAK8949640.1"/>
    <property type="molecule type" value="Genomic_DNA"/>
</dbReference>
<protein>
    <submittedName>
        <fullName evidence="2">Cytochrome b5</fullName>
    </submittedName>
</protein>